<sequence>MKIIIEGSQVDIIQLPFNGRAIRYISSDIIPSDAVIKFFERVTGKPGMKWIVTPHEQFRKRLLITGVNFTRTEHDANQ</sequence>
<accession>A0A5B9G0Q4</accession>
<dbReference type="AlphaFoldDB" id="A0A5B9G0Q4"/>
<gene>
    <name evidence="1" type="ORF">FUA48_15720</name>
</gene>
<dbReference type="EMBL" id="CP042831">
    <property type="protein sequence ID" value="QEE50972.1"/>
    <property type="molecule type" value="Genomic_DNA"/>
</dbReference>
<protein>
    <submittedName>
        <fullName evidence="1">Uncharacterized protein</fullName>
    </submittedName>
</protein>
<organism evidence="1 2">
    <name type="scientific">Flavobacterium alkalisoli</name>
    <dbReference type="NCBI Taxonomy" id="2602769"/>
    <lineage>
        <taxon>Bacteria</taxon>
        <taxon>Pseudomonadati</taxon>
        <taxon>Bacteroidota</taxon>
        <taxon>Flavobacteriia</taxon>
        <taxon>Flavobacteriales</taxon>
        <taxon>Flavobacteriaceae</taxon>
        <taxon>Flavobacterium</taxon>
    </lineage>
</organism>
<evidence type="ECO:0000313" key="2">
    <source>
        <dbReference type="Proteomes" id="UP000321222"/>
    </source>
</evidence>
<proteinExistence type="predicted"/>
<reference evidence="1 2" key="1">
    <citation type="submission" date="2019-08" db="EMBL/GenBank/DDBJ databases">
        <title>Flavobacterium alkalisoli sp. nov., isolated from rhizosphere soil of Suaeda salsa.</title>
        <authorList>
            <person name="Sun J.-Q."/>
            <person name="Xu L."/>
        </authorList>
    </citation>
    <scope>NUCLEOTIDE SEQUENCE [LARGE SCALE GENOMIC DNA]</scope>
    <source>
        <strain evidence="1 2">XS-5</strain>
    </source>
</reference>
<name>A0A5B9G0Q4_9FLAO</name>
<dbReference type="KEGG" id="fak:FUA48_15720"/>
<evidence type="ECO:0000313" key="1">
    <source>
        <dbReference type="EMBL" id="QEE50972.1"/>
    </source>
</evidence>
<dbReference type="RefSeq" id="WP_147584410.1">
    <property type="nucleotide sequence ID" value="NZ_CP042831.1"/>
</dbReference>
<keyword evidence="2" id="KW-1185">Reference proteome</keyword>
<dbReference type="Proteomes" id="UP000321222">
    <property type="component" value="Chromosome"/>
</dbReference>